<dbReference type="Proteomes" id="UP001604336">
    <property type="component" value="Unassembled WGS sequence"/>
</dbReference>
<feature type="region of interest" description="Disordered" evidence="5">
    <location>
        <begin position="267"/>
        <end position="307"/>
    </location>
</feature>
<dbReference type="FunFam" id="1.10.10.60:FF:000010">
    <property type="entry name" value="Transcriptional activator Myb isoform A"/>
    <property type="match status" value="1"/>
</dbReference>
<feature type="compositionally biased region" description="Polar residues" evidence="5">
    <location>
        <begin position="277"/>
        <end position="288"/>
    </location>
</feature>
<evidence type="ECO:0000256" key="3">
    <source>
        <dbReference type="ARBA" id="ARBA00023125"/>
    </source>
</evidence>
<dbReference type="InterPro" id="IPR017930">
    <property type="entry name" value="Myb_dom"/>
</dbReference>
<dbReference type="InterPro" id="IPR009057">
    <property type="entry name" value="Homeodomain-like_sf"/>
</dbReference>
<evidence type="ECO:0000259" key="7">
    <source>
        <dbReference type="PROSITE" id="PS51293"/>
    </source>
</evidence>
<evidence type="ECO:0000313" key="9">
    <source>
        <dbReference type="EMBL" id="KAL2471000.1"/>
    </source>
</evidence>
<dbReference type="SUPFAM" id="SSF46689">
    <property type="entry name" value="Homeodomain-like"/>
    <property type="match status" value="1"/>
</dbReference>
<feature type="compositionally biased region" description="Basic and acidic residues" evidence="5">
    <location>
        <begin position="115"/>
        <end position="125"/>
    </location>
</feature>
<evidence type="ECO:0000256" key="4">
    <source>
        <dbReference type="ARBA" id="ARBA00023242"/>
    </source>
</evidence>
<accession>A0ABD1Q479</accession>
<dbReference type="PANTHER" id="PTHR45614:SF218">
    <property type="entry name" value="TRANSCRIPTION FACTOR MYB119-RELATED"/>
    <property type="match status" value="1"/>
</dbReference>
<keyword evidence="10" id="KW-1185">Reference proteome</keyword>
<evidence type="ECO:0000313" key="10">
    <source>
        <dbReference type="Proteomes" id="UP001604336"/>
    </source>
</evidence>
<dbReference type="CDD" id="cd00167">
    <property type="entry name" value="SANT"/>
    <property type="match status" value="2"/>
</dbReference>
<feature type="domain" description="Myb-like" evidence="6">
    <location>
        <begin position="180"/>
        <end position="230"/>
    </location>
</feature>
<feature type="domain" description="HTH myb-type" evidence="8">
    <location>
        <begin position="131"/>
        <end position="183"/>
    </location>
</feature>
<dbReference type="GO" id="GO:0003677">
    <property type="term" value="F:DNA binding"/>
    <property type="evidence" value="ECO:0007669"/>
    <property type="project" value="UniProtKB-KW"/>
</dbReference>
<evidence type="ECO:0000256" key="5">
    <source>
        <dbReference type="SAM" id="MobiDB-lite"/>
    </source>
</evidence>
<dbReference type="PANTHER" id="PTHR45614">
    <property type="entry name" value="MYB PROTEIN-RELATED"/>
    <property type="match status" value="1"/>
</dbReference>
<dbReference type="GO" id="GO:0005634">
    <property type="term" value="C:nucleus"/>
    <property type="evidence" value="ECO:0007669"/>
    <property type="project" value="UniProtKB-SubCell"/>
</dbReference>
<dbReference type="Pfam" id="PF13921">
    <property type="entry name" value="Myb_DNA-bind_6"/>
    <property type="match status" value="1"/>
</dbReference>
<feature type="domain" description="Myb-like" evidence="6">
    <location>
        <begin position="128"/>
        <end position="179"/>
    </location>
</feature>
<evidence type="ECO:0000256" key="2">
    <source>
        <dbReference type="ARBA" id="ARBA00022737"/>
    </source>
</evidence>
<evidence type="ECO:0000259" key="8">
    <source>
        <dbReference type="PROSITE" id="PS51294"/>
    </source>
</evidence>
<feature type="compositionally biased region" description="Low complexity" evidence="5">
    <location>
        <begin position="267"/>
        <end position="276"/>
    </location>
</feature>
<evidence type="ECO:0000256" key="1">
    <source>
        <dbReference type="ARBA" id="ARBA00004123"/>
    </source>
</evidence>
<sequence>MEGGRRDSLSTNLGNNPPFLHPSPPLSAIDRFLWGHNNFSYQQKFYTVENQPSLFSSNGISEFSSNEINHFPNFSTNGTTSNYTTGETSFMEGLLDDKETLVQNLSENVKPEAVNSERKEKREHGSSSAYLIKGQWTDEEDRKLIHLVNHYGMRKWAVIAEKMVGRVGKQCRERWNNHLRPHIKKDDWTEEEERLLIEAHERIGNRWAEIAKYIPGRTENSIKNHWNATKRRQTSRRKMKKLERDKRQPTILQDYIIKKYFNNGSTSTNSNLGITTVSPSSGTTTATPEAQLELQPSPPTSDDEDSTSFFTYESCYEEMDFMKTLFENNQSIGSTQVDNSQPMNPAVTSENTYNNNNNENYNPSSFFTSPSTFQTTNYHLPVVEYVENGLFQSDPKPMGNEFFPCANSELNMEFSSNITMLETEASQIYPDQLYFSYQWNGGNAGNINTITNLPTNDQAGTTPGSRMDMFSSSQMTQPNAYNGFF</sequence>
<organism evidence="9 10">
    <name type="scientific">Abeliophyllum distichum</name>
    <dbReference type="NCBI Taxonomy" id="126358"/>
    <lineage>
        <taxon>Eukaryota</taxon>
        <taxon>Viridiplantae</taxon>
        <taxon>Streptophyta</taxon>
        <taxon>Embryophyta</taxon>
        <taxon>Tracheophyta</taxon>
        <taxon>Spermatophyta</taxon>
        <taxon>Magnoliopsida</taxon>
        <taxon>eudicotyledons</taxon>
        <taxon>Gunneridae</taxon>
        <taxon>Pentapetalae</taxon>
        <taxon>asterids</taxon>
        <taxon>lamiids</taxon>
        <taxon>Lamiales</taxon>
        <taxon>Oleaceae</taxon>
        <taxon>Forsythieae</taxon>
        <taxon>Abeliophyllum</taxon>
    </lineage>
</organism>
<dbReference type="SMART" id="SM00717">
    <property type="entry name" value="SANT"/>
    <property type="match status" value="2"/>
</dbReference>
<feature type="domain" description="HTH myb-type" evidence="8">
    <location>
        <begin position="184"/>
        <end position="234"/>
    </location>
</feature>
<dbReference type="PROSITE" id="PS51294">
    <property type="entry name" value="HTH_MYB"/>
    <property type="match status" value="2"/>
</dbReference>
<name>A0ABD1Q479_9LAMI</name>
<feature type="region of interest" description="Disordered" evidence="5">
    <location>
        <begin position="1"/>
        <end position="21"/>
    </location>
</feature>
<comment type="subcellular location">
    <subcellularLocation>
        <location evidence="1">Nucleus</location>
    </subcellularLocation>
</comment>
<dbReference type="PROSITE" id="PS51293">
    <property type="entry name" value="SANT"/>
    <property type="match status" value="1"/>
</dbReference>
<dbReference type="InterPro" id="IPR050560">
    <property type="entry name" value="MYB_TF"/>
</dbReference>
<dbReference type="Gene3D" id="1.10.10.60">
    <property type="entry name" value="Homeodomain-like"/>
    <property type="match status" value="2"/>
</dbReference>
<evidence type="ECO:0000259" key="6">
    <source>
        <dbReference type="PROSITE" id="PS50090"/>
    </source>
</evidence>
<proteinExistence type="predicted"/>
<feature type="domain" description="SANT" evidence="7">
    <location>
        <begin position="183"/>
        <end position="234"/>
    </location>
</feature>
<feature type="region of interest" description="Disordered" evidence="5">
    <location>
        <begin position="108"/>
        <end position="127"/>
    </location>
</feature>
<dbReference type="EMBL" id="JBFOLK010000012">
    <property type="protein sequence ID" value="KAL2471000.1"/>
    <property type="molecule type" value="Genomic_DNA"/>
</dbReference>
<dbReference type="InterPro" id="IPR001005">
    <property type="entry name" value="SANT/Myb"/>
</dbReference>
<dbReference type="AlphaFoldDB" id="A0ABD1Q479"/>
<keyword evidence="4" id="KW-0539">Nucleus</keyword>
<keyword evidence="2" id="KW-0677">Repeat</keyword>
<reference evidence="10" key="1">
    <citation type="submission" date="2024-07" db="EMBL/GenBank/DDBJ databases">
        <title>Two chromosome-level genome assemblies of Korean endemic species Abeliophyllum distichum and Forsythia ovata (Oleaceae).</title>
        <authorList>
            <person name="Jang H."/>
        </authorList>
    </citation>
    <scope>NUCLEOTIDE SEQUENCE [LARGE SCALE GENOMIC DNA]</scope>
</reference>
<protein>
    <submittedName>
        <fullName evidence="9">Myb domain protein</fullName>
    </submittedName>
</protein>
<dbReference type="InterPro" id="IPR017884">
    <property type="entry name" value="SANT_dom"/>
</dbReference>
<gene>
    <name evidence="9" type="ORF">Adt_39136</name>
</gene>
<keyword evidence="3" id="KW-0238">DNA-binding</keyword>
<comment type="caution">
    <text evidence="9">The sequence shown here is derived from an EMBL/GenBank/DDBJ whole genome shotgun (WGS) entry which is preliminary data.</text>
</comment>
<dbReference type="PROSITE" id="PS50090">
    <property type="entry name" value="MYB_LIKE"/>
    <property type="match status" value="2"/>
</dbReference>